<dbReference type="Gene3D" id="3.30.420.10">
    <property type="entry name" value="Ribonuclease H-like superfamily/Ribonuclease H"/>
    <property type="match status" value="1"/>
</dbReference>
<reference evidence="1 2" key="1">
    <citation type="journal article" date="2019" name="Sci. Rep.">
        <title>Orb-weaving spider Araneus ventricosus genome elucidates the spidroin gene catalogue.</title>
        <authorList>
            <person name="Kono N."/>
            <person name="Nakamura H."/>
            <person name="Ohtoshi R."/>
            <person name="Moran D.A.P."/>
            <person name="Shinohara A."/>
            <person name="Yoshida Y."/>
            <person name="Fujiwara M."/>
            <person name="Mori M."/>
            <person name="Tomita M."/>
            <person name="Arakawa K."/>
        </authorList>
    </citation>
    <scope>NUCLEOTIDE SEQUENCE [LARGE SCALE GENOMIC DNA]</scope>
</reference>
<gene>
    <name evidence="1" type="ORF">AVEN_183347_1</name>
</gene>
<evidence type="ECO:0008006" key="3">
    <source>
        <dbReference type="Google" id="ProtNLM"/>
    </source>
</evidence>
<dbReference type="Proteomes" id="UP000499080">
    <property type="component" value="Unassembled WGS sequence"/>
</dbReference>
<organism evidence="1 2">
    <name type="scientific">Araneus ventricosus</name>
    <name type="common">Orbweaver spider</name>
    <name type="synonym">Epeira ventricosa</name>
    <dbReference type="NCBI Taxonomy" id="182803"/>
    <lineage>
        <taxon>Eukaryota</taxon>
        <taxon>Metazoa</taxon>
        <taxon>Ecdysozoa</taxon>
        <taxon>Arthropoda</taxon>
        <taxon>Chelicerata</taxon>
        <taxon>Arachnida</taxon>
        <taxon>Araneae</taxon>
        <taxon>Araneomorphae</taxon>
        <taxon>Entelegynae</taxon>
        <taxon>Araneoidea</taxon>
        <taxon>Araneidae</taxon>
        <taxon>Araneus</taxon>
    </lineage>
</organism>
<proteinExistence type="predicted"/>
<keyword evidence="2" id="KW-1185">Reference proteome</keyword>
<protein>
    <recommendedName>
        <fullName evidence="3">Transposable element Tc1 transposase</fullName>
    </recommendedName>
</protein>
<evidence type="ECO:0000313" key="1">
    <source>
        <dbReference type="EMBL" id="GBN55591.1"/>
    </source>
</evidence>
<dbReference type="GO" id="GO:0003676">
    <property type="term" value="F:nucleic acid binding"/>
    <property type="evidence" value="ECO:0007669"/>
    <property type="project" value="InterPro"/>
</dbReference>
<dbReference type="InterPro" id="IPR036397">
    <property type="entry name" value="RNaseH_sf"/>
</dbReference>
<dbReference type="AlphaFoldDB" id="A0A4Y2PWG1"/>
<evidence type="ECO:0000313" key="2">
    <source>
        <dbReference type="Proteomes" id="UP000499080"/>
    </source>
</evidence>
<comment type="caution">
    <text evidence="1">The sequence shown here is derived from an EMBL/GenBank/DDBJ whole genome shotgun (WGS) entry which is preliminary data.</text>
</comment>
<sequence length="119" mass="13727">MTCKFCNWVGRRDVSELTNQRAPLFSLVRIEVKVGYMLPGQDNTGILEDWKRVAWSDESQFRLLHADGRLRIWCQAHEAMDPACQIGTVQGHGVSIVVWGGSFWDLWYLYHPLSIRFGT</sequence>
<dbReference type="EMBL" id="BGPR01012325">
    <property type="protein sequence ID" value="GBN55591.1"/>
    <property type="molecule type" value="Genomic_DNA"/>
</dbReference>
<name>A0A4Y2PWG1_ARAVE</name>
<accession>A0A4Y2PWG1</accession>